<dbReference type="Pfam" id="PF13091">
    <property type="entry name" value="PLDc_2"/>
    <property type="match status" value="1"/>
</dbReference>
<dbReference type="Proteomes" id="UP001221686">
    <property type="component" value="Unassembled WGS sequence"/>
</dbReference>
<name>A0ABT5E314_9BACT</name>
<evidence type="ECO:0000313" key="3">
    <source>
        <dbReference type="Proteomes" id="UP001221686"/>
    </source>
</evidence>
<dbReference type="RefSeq" id="WP_272088738.1">
    <property type="nucleotide sequence ID" value="NZ_JAQNDL010000002.1"/>
</dbReference>
<dbReference type="EMBL" id="JAQNDL010000002">
    <property type="protein sequence ID" value="MDC0720248.1"/>
    <property type="molecule type" value="Genomic_DNA"/>
</dbReference>
<gene>
    <name evidence="2" type="ORF">POL25_25335</name>
</gene>
<keyword evidence="3" id="KW-1185">Reference proteome</keyword>
<feature type="domain" description="PLD phosphodiesterase" evidence="1">
    <location>
        <begin position="113"/>
        <end position="135"/>
    </location>
</feature>
<evidence type="ECO:0000259" key="1">
    <source>
        <dbReference type="PROSITE" id="PS50035"/>
    </source>
</evidence>
<organism evidence="2 3">
    <name type="scientific">Nannocystis bainbridge</name>
    <dbReference type="NCBI Taxonomy" id="2995303"/>
    <lineage>
        <taxon>Bacteria</taxon>
        <taxon>Pseudomonadati</taxon>
        <taxon>Myxococcota</taxon>
        <taxon>Polyangia</taxon>
        <taxon>Nannocystales</taxon>
        <taxon>Nannocystaceae</taxon>
        <taxon>Nannocystis</taxon>
    </lineage>
</organism>
<dbReference type="InterPro" id="IPR025202">
    <property type="entry name" value="PLD-like_dom"/>
</dbReference>
<dbReference type="Gene3D" id="3.30.870.10">
    <property type="entry name" value="Endonuclease Chain A"/>
    <property type="match status" value="1"/>
</dbReference>
<dbReference type="InterPro" id="IPR001736">
    <property type="entry name" value="PLipase_D/transphosphatidylase"/>
</dbReference>
<comment type="caution">
    <text evidence="2">The sequence shown here is derived from an EMBL/GenBank/DDBJ whole genome shotgun (WGS) entry which is preliminary data.</text>
</comment>
<evidence type="ECO:0000313" key="2">
    <source>
        <dbReference type="EMBL" id="MDC0720248.1"/>
    </source>
</evidence>
<dbReference type="CDD" id="cd00138">
    <property type="entry name" value="PLDc_SF"/>
    <property type="match status" value="1"/>
</dbReference>
<dbReference type="SUPFAM" id="SSF56024">
    <property type="entry name" value="Phospholipase D/nuclease"/>
    <property type="match status" value="1"/>
</dbReference>
<dbReference type="PROSITE" id="PS50035">
    <property type="entry name" value="PLD"/>
    <property type="match status" value="1"/>
</dbReference>
<protein>
    <submittedName>
        <fullName evidence="2">Phospholipase D family protein</fullName>
    </submittedName>
</protein>
<sequence length="206" mass="22959">MDFVLPERPIRMRLVAGRGHYEAVIPAVRAARTSVWIATANLKELLVEDPRATARSRDRFHSVLEVFSALAQQKVELRILHAAPPSGPFRRSFDRRARLYEGGLELRQCPRVHLKTVIVDGRLCYLGSANWTGAGLGAKGEGRRNFEVGMLTEDEDVIDQVQAMYEAIWSGRMCKACKLRNSGCEAPLDLVDRPLAVKPKPPAGNK</sequence>
<reference evidence="2 3" key="1">
    <citation type="submission" date="2022-11" db="EMBL/GenBank/DDBJ databases">
        <title>Minimal conservation of predation-associated metabolite biosynthetic gene clusters underscores biosynthetic potential of Myxococcota including descriptions for ten novel species: Archangium lansinium sp. nov., Myxococcus landrumus sp. nov., Nannocystis bai.</title>
        <authorList>
            <person name="Ahearne A."/>
            <person name="Stevens C."/>
            <person name="Dowd S."/>
        </authorList>
    </citation>
    <scope>NUCLEOTIDE SEQUENCE [LARGE SCALE GENOMIC DNA]</scope>
    <source>
        <strain evidence="2 3">BB15-2</strain>
    </source>
</reference>
<dbReference type="SMART" id="SM00155">
    <property type="entry name" value="PLDc"/>
    <property type="match status" value="1"/>
</dbReference>
<accession>A0ABT5E314</accession>
<proteinExistence type="predicted"/>